<dbReference type="EC" id="3.4.21.89" evidence="6"/>
<evidence type="ECO:0000256" key="4">
    <source>
        <dbReference type="ARBA" id="ARBA00022801"/>
    </source>
</evidence>
<dbReference type="Gene3D" id="2.10.109.10">
    <property type="entry name" value="Umud Fragment, subunit A"/>
    <property type="match status" value="1"/>
</dbReference>
<evidence type="ECO:0000259" key="7">
    <source>
        <dbReference type="Pfam" id="PF10502"/>
    </source>
</evidence>
<evidence type="ECO:0000256" key="3">
    <source>
        <dbReference type="ARBA" id="ARBA00022670"/>
    </source>
</evidence>
<dbReference type="InterPro" id="IPR036286">
    <property type="entry name" value="LexA/Signal_pep-like_sf"/>
</dbReference>
<comment type="similarity">
    <text evidence="1 6">Belongs to the peptidase S26 family.</text>
</comment>
<keyword evidence="6" id="KW-0812">Transmembrane</keyword>
<keyword evidence="6" id="KW-1133">Transmembrane helix</keyword>
<evidence type="ECO:0000256" key="6">
    <source>
        <dbReference type="RuleBase" id="RU362042"/>
    </source>
</evidence>
<sequence length="325" mass="37503">MNNLVKKIWNIRCKQELPAGDAPADGGCRRPKWVRCILWCLDRLVDVCFWLCLLVVAYVVLQLFVLTSFRIPSKSMIPTLVPGDRILVDKLSGGARLFNVFDALEKKDISIWRMPGWRDFQRGDVLVFNFPYGVAGRWDSIAFDVMKYYVKRCIAVPGDTVEIRGGFYHIPGVEEPLGNQAAQAEIAQLPDSGVRGVQMETYPWDRKLGWTVKNFGPLAVPRKGQTVRMDSTACRLYRTLVSWEQKKQLHTDSTGEVRLGDSLITHYTFRENYYFVAGDRAMNSQDSRYWGLLPEPYIVGRARWVWKSVDRNGKVRWERVMKRVK</sequence>
<reference evidence="8" key="2">
    <citation type="submission" date="2021-04" db="EMBL/GenBank/DDBJ databases">
        <authorList>
            <person name="Gilroy R."/>
        </authorList>
    </citation>
    <scope>NUCLEOTIDE SEQUENCE</scope>
    <source>
        <strain evidence="8">ChiHjej12B11-9795</strain>
    </source>
</reference>
<proteinExistence type="inferred from homology"/>
<comment type="catalytic activity">
    <reaction evidence="6">
        <text>Cleavage of hydrophobic, N-terminal signal or leader sequences from secreted and periplasmic proteins.</text>
        <dbReference type="EC" id="3.4.21.89"/>
    </reaction>
</comment>
<keyword evidence="4 6" id="KW-0378">Hydrolase</keyword>
<feature type="transmembrane region" description="Helical" evidence="6">
    <location>
        <begin position="47"/>
        <end position="66"/>
    </location>
</feature>
<dbReference type="GO" id="GO:0009003">
    <property type="term" value="F:signal peptidase activity"/>
    <property type="evidence" value="ECO:0007669"/>
    <property type="project" value="UniProtKB-EC"/>
</dbReference>
<comment type="subcellular location">
    <subcellularLocation>
        <location evidence="6">Membrane</location>
        <topology evidence="6">Single-pass type II membrane protein</topology>
    </subcellularLocation>
</comment>
<organism evidence="8 9">
    <name type="scientific">Candidatus Bacteroides avicola</name>
    <dbReference type="NCBI Taxonomy" id="2838468"/>
    <lineage>
        <taxon>Bacteria</taxon>
        <taxon>Pseudomonadati</taxon>
        <taxon>Bacteroidota</taxon>
        <taxon>Bacteroidia</taxon>
        <taxon>Bacteroidales</taxon>
        <taxon>Bacteroidaceae</taxon>
        <taxon>Bacteroides</taxon>
    </lineage>
</organism>
<dbReference type="InterPro" id="IPR000223">
    <property type="entry name" value="Pept_S26A_signal_pept_1"/>
</dbReference>
<dbReference type="Pfam" id="PF10502">
    <property type="entry name" value="Peptidase_S26"/>
    <property type="match status" value="1"/>
</dbReference>
<dbReference type="AlphaFoldDB" id="A0A9D2HWG4"/>
<dbReference type="EMBL" id="DWZI01000050">
    <property type="protein sequence ID" value="HJA86559.1"/>
    <property type="molecule type" value="Genomic_DNA"/>
</dbReference>
<feature type="active site" evidence="5">
    <location>
        <position position="75"/>
    </location>
</feature>
<reference evidence="8" key="1">
    <citation type="journal article" date="2021" name="PeerJ">
        <title>Extensive microbial diversity within the chicken gut microbiome revealed by metagenomics and culture.</title>
        <authorList>
            <person name="Gilroy R."/>
            <person name="Ravi A."/>
            <person name="Getino M."/>
            <person name="Pursley I."/>
            <person name="Horton D.L."/>
            <person name="Alikhan N.F."/>
            <person name="Baker D."/>
            <person name="Gharbi K."/>
            <person name="Hall N."/>
            <person name="Watson M."/>
            <person name="Adriaenssens E.M."/>
            <person name="Foster-Nyarko E."/>
            <person name="Jarju S."/>
            <person name="Secka A."/>
            <person name="Antonio M."/>
            <person name="Oren A."/>
            <person name="Chaudhuri R.R."/>
            <person name="La Ragione R."/>
            <person name="Hildebrand F."/>
            <person name="Pallen M.J."/>
        </authorList>
    </citation>
    <scope>NUCLEOTIDE SEQUENCE</scope>
    <source>
        <strain evidence="8">ChiHjej12B11-9795</strain>
    </source>
</reference>
<feature type="active site" evidence="5">
    <location>
        <position position="151"/>
    </location>
</feature>
<evidence type="ECO:0000313" key="8">
    <source>
        <dbReference type="EMBL" id="HJA86559.1"/>
    </source>
</evidence>
<dbReference type="SUPFAM" id="SSF51306">
    <property type="entry name" value="LexA/Signal peptidase"/>
    <property type="match status" value="1"/>
</dbReference>
<dbReference type="GO" id="GO:0004252">
    <property type="term" value="F:serine-type endopeptidase activity"/>
    <property type="evidence" value="ECO:0007669"/>
    <property type="project" value="InterPro"/>
</dbReference>
<evidence type="ECO:0000313" key="9">
    <source>
        <dbReference type="Proteomes" id="UP000823862"/>
    </source>
</evidence>
<feature type="domain" description="Peptidase S26" evidence="7">
    <location>
        <begin position="50"/>
        <end position="306"/>
    </location>
</feature>
<dbReference type="InterPro" id="IPR019533">
    <property type="entry name" value="Peptidase_S26"/>
</dbReference>
<evidence type="ECO:0000256" key="2">
    <source>
        <dbReference type="ARBA" id="ARBA00019232"/>
    </source>
</evidence>
<dbReference type="NCBIfam" id="TIGR02227">
    <property type="entry name" value="sigpep_I_bact"/>
    <property type="match status" value="1"/>
</dbReference>
<dbReference type="Proteomes" id="UP000823862">
    <property type="component" value="Unassembled WGS sequence"/>
</dbReference>
<comment type="caution">
    <text evidence="8">The sequence shown here is derived from an EMBL/GenBank/DDBJ whole genome shotgun (WGS) entry which is preliminary data.</text>
</comment>
<keyword evidence="3 6" id="KW-0645">Protease</keyword>
<accession>A0A9D2HWG4</accession>
<dbReference type="InterPro" id="IPR019756">
    <property type="entry name" value="Pept_S26A_signal_pept_1_Ser-AS"/>
</dbReference>
<dbReference type="GO" id="GO:0016020">
    <property type="term" value="C:membrane"/>
    <property type="evidence" value="ECO:0007669"/>
    <property type="project" value="UniProtKB-SubCell"/>
</dbReference>
<dbReference type="CDD" id="cd06530">
    <property type="entry name" value="S26_SPase_I"/>
    <property type="match status" value="1"/>
</dbReference>
<evidence type="ECO:0000256" key="5">
    <source>
        <dbReference type="PIRSR" id="PIRSR600223-1"/>
    </source>
</evidence>
<evidence type="ECO:0000256" key="1">
    <source>
        <dbReference type="ARBA" id="ARBA00009370"/>
    </source>
</evidence>
<dbReference type="PANTHER" id="PTHR43390">
    <property type="entry name" value="SIGNAL PEPTIDASE I"/>
    <property type="match status" value="1"/>
</dbReference>
<dbReference type="GO" id="GO:0006465">
    <property type="term" value="P:signal peptide processing"/>
    <property type="evidence" value="ECO:0007669"/>
    <property type="project" value="InterPro"/>
</dbReference>
<name>A0A9D2HWG4_9BACE</name>
<gene>
    <name evidence="8" type="primary">lepB</name>
    <name evidence="8" type="ORF">H9950_10300</name>
</gene>
<protein>
    <recommendedName>
        <fullName evidence="2 6">Signal peptidase I</fullName>
        <ecNumber evidence="6">3.4.21.89</ecNumber>
    </recommendedName>
</protein>
<dbReference type="PANTHER" id="PTHR43390:SF1">
    <property type="entry name" value="CHLOROPLAST PROCESSING PEPTIDASE"/>
    <property type="match status" value="1"/>
</dbReference>
<dbReference type="PRINTS" id="PR00727">
    <property type="entry name" value="LEADERPTASE"/>
</dbReference>
<dbReference type="PROSITE" id="PS00501">
    <property type="entry name" value="SPASE_I_1"/>
    <property type="match status" value="1"/>
</dbReference>
<keyword evidence="6" id="KW-0472">Membrane</keyword>